<keyword evidence="9" id="KW-0393">Immunoglobulin domain</keyword>
<dbReference type="EMBL" id="WNTK01000118">
    <property type="protein sequence ID" value="KAG9471668.1"/>
    <property type="molecule type" value="Genomic_DNA"/>
</dbReference>
<dbReference type="Proteomes" id="UP000770717">
    <property type="component" value="Unassembled WGS sequence"/>
</dbReference>
<keyword evidence="8" id="KW-1015">Disulfide bond</keyword>
<evidence type="ECO:0000259" key="14">
    <source>
        <dbReference type="PROSITE" id="PS50835"/>
    </source>
</evidence>
<dbReference type="PROSITE" id="PS50835">
    <property type="entry name" value="IG_LIKE"/>
    <property type="match status" value="1"/>
</dbReference>
<dbReference type="PANTHER" id="PTHR15923">
    <property type="entry name" value="TRANSMEMBRANE AND IMMUNOGLOBULIN DOMAIN-CONTAINING PROTEIN"/>
    <property type="match status" value="1"/>
</dbReference>
<dbReference type="InterPro" id="IPR036179">
    <property type="entry name" value="Ig-like_dom_sf"/>
</dbReference>
<evidence type="ECO:0000256" key="11">
    <source>
        <dbReference type="SAM" id="MobiDB-lite"/>
    </source>
</evidence>
<evidence type="ECO:0000256" key="7">
    <source>
        <dbReference type="ARBA" id="ARBA00023136"/>
    </source>
</evidence>
<keyword evidence="5" id="KW-0965">Cell junction</keyword>
<dbReference type="AlphaFoldDB" id="A0A8J6ELJ1"/>
<feature type="compositionally biased region" description="Basic and acidic residues" evidence="11">
    <location>
        <begin position="379"/>
        <end position="429"/>
    </location>
</feature>
<keyword evidence="6 12" id="KW-1133">Transmembrane helix</keyword>
<evidence type="ECO:0000256" key="2">
    <source>
        <dbReference type="ARBA" id="ARBA00009491"/>
    </source>
</evidence>
<feature type="region of interest" description="Disordered" evidence="11">
    <location>
        <begin position="289"/>
        <end position="310"/>
    </location>
</feature>
<dbReference type="Gene3D" id="2.60.40.10">
    <property type="entry name" value="Immunoglobulins"/>
    <property type="match status" value="1"/>
</dbReference>
<dbReference type="GO" id="GO:0070506">
    <property type="term" value="F:high-density lipoprotein particle receptor activity"/>
    <property type="evidence" value="ECO:0007669"/>
    <property type="project" value="TreeGrafter"/>
</dbReference>
<keyword evidence="3" id="KW-0796">Tight junction</keyword>
<dbReference type="InterPro" id="IPR007110">
    <property type="entry name" value="Ig-like_dom"/>
</dbReference>
<evidence type="ECO:0000256" key="8">
    <source>
        <dbReference type="ARBA" id="ARBA00023157"/>
    </source>
</evidence>
<evidence type="ECO:0000256" key="10">
    <source>
        <dbReference type="ARBA" id="ARBA00046288"/>
    </source>
</evidence>
<dbReference type="OrthoDB" id="9944507at2759"/>
<dbReference type="GO" id="GO:0005923">
    <property type="term" value="C:bicellular tight junction"/>
    <property type="evidence" value="ECO:0007669"/>
    <property type="project" value="UniProtKB-SubCell"/>
</dbReference>
<dbReference type="InterPro" id="IPR008664">
    <property type="entry name" value="LISCH7"/>
</dbReference>
<feature type="domain" description="Ig-like" evidence="14">
    <location>
        <begin position="3"/>
        <end position="158"/>
    </location>
</feature>
<evidence type="ECO:0000256" key="12">
    <source>
        <dbReference type="SAM" id="Phobius"/>
    </source>
</evidence>
<keyword evidence="4 12" id="KW-0812">Transmembrane</keyword>
<dbReference type="Pfam" id="PF05624">
    <property type="entry name" value="LSR"/>
    <property type="match status" value="1"/>
</dbReference>
<feature type="compositionally biased region" description="Basic and acidic residues" evidence="11">
    <location>
        <begin position="436"/>
        <end position="456"/>
    </location>
</feature>
<dbReference type="SUPFAM" id="SSF48726">
    <property type="entry name" value="Immunoglobulin"/>
    <property type="match status" value="1"/>
</dbReference>
<proteinExistence type="inferred from homology"/>
<feature type="region of interest" description="Disordered" evidence="11">
    <location>
        <begin position="339"/>
        <end position="534"/>
    </location>
</feature>
<organism evidence="15 16">
    <name type="scientific">Eleutherodactylus coqui</name>
    <name type="common">Puerto Rican coqui</name>
    <dbReference type="NCBI Taxonomy" id="57060"/>
    <lineage>
        <taxon>Eukaryota</taxon>
        <taxon>Metazoa</taxon>
        <taxon>Chordata</taxon>
        <taxon>Craniata</taxon>
        <taxon>Vertebrata</taxon>
        <taxon>Euteleostomi</taxon>
        <taxon>Amphibia</taxon>
        <taxon>Batrachia</taxon>
        <taxon>Anura</taxon>
        <taxon>Neobatrachia</taxon>
        <taxon>Hyloidea</taxon>
        <taxon>Eleutherodactylidae</taxon>
        <taxon>Eleutherodactylinae</taxon>
        <taxon>Eleutherodactylus</taxon>
        <taxon>Eleutherodactylus</taxon>
    </lineage>
</organism>
<gene>
    <name evidence="15" type="ORF">GDO78_013834</name>
</gene>
<evidence type="ECO:0000256" key="1">
    <source>
        <dbReference type="ARBA" id="ARBA00004435"/>
    </source>
</evidence>
<feature type="compositionally biased region" description="Basic and acidic residues" evidence="11">
    <location>
        <begin position="489"/>
        <end position="499"/>
    </location>
</feature>
<keyword evidence="13" id="KW-0732">Signal</keyword>
<evidence type="ECO:0000256" key="3">
    <source>
        <dbReference type="ARBA" id="ARBA00022427"/>
    </source>
</evidence>
<dbReference type="GO" id="GO:0012505">
    <property type="term" value="C:endomembrane system"/>
    <property type="evidence" value="ECO:0007669"/>
    <property type="project" value="UniProtKB-SubCell"/>
</dbReference>
<sequence>MSPQVLLWLCCWLYTGCQALQVTVQDTERYTMLFSTIILKCEYSTSALIQDVAVTWRYKSFCKDPIFDYYSASYQASLSMMQDPSNDCNDNQREVRIVIQKRGQNEPVLGTDYRQRKITIQNKADLVISEVMWWDHGVYYCTVEAQGDTAGDPDKEVKLIVLHWLTVLFIVLGGLLLLLFISICWCQCCPHCCCCYVRCPCCPTKCCCPEEAIARHRYMKQAQALVPWMMEKPFYAGADRNSQHSSYQLNPLLQRDFSQQSSLPMARQPSYPKPNNHVLDFLESEIKNLNPSQPLTGGNHYSGASHHPSMLSSLSEVGVGVREVERRIIQLPPIVEQVVNSHRSSNSSQHRRHNSWDQLDSDRERRRNRLLDDSLPDDADWRDRQRGDRSHGHRRDLQSDGRPRRDFSPPLRRDRTSPSDDYNYDDRRGRSNYSSDRQRSPERERRSGRRGSPDRYTRRRRSHSPPSERNSCSSDEDSHHRNRRGRRPKSYEWPEDRPPSYKSLDITVGKSKNQRNAAARHSDRSSRSGRSVVI</sequence>
<reference evidence="15" key="1">
    <citation type="thesis" date="2020" institute="ProQuest LLC" country="789 East Eisenhower Parkway, Ann Arbor, MI, USA">
        <title>Comparative Genomics and Chromosome Evolution.</title>
        <authorList>
            <person name="Mudd A.B."/>
        </authorList>
    </citation>
    <scope>NUCLEOTIDE SEQUENCE</scope>
    <source>
        <strain evidence="15">HN-11 Male</strain>
        <tissue evidence="15">Kidney and liver</tissue>
    </source>
</reference>
<keyword evidence="7 12" id="KW-0472">Membrane</keyword>
<accession>A0A8J6ELJ1</accession>
<comment type="similarity">
    <text evidence="2">Belongs to the immunoglobulin superfamily. LISCH7 family.</text>
</comment>
<protein>
    <recommendedName>
        <fullName evidence="14">Ig-like domain-containing protein</fullName>
    </recommendedName>
</protein>
<dbReference type="PANTHER" id="PTHR15923:SF3">
    <property type="entry name" value="IMMUNOGLOBULIN-LIKE DOMAIN-CONTAINING RECEPTOR 1"/>
    <property type="match status" value="1"/>
</dbReference>
<evidence type="ECO:0000256" key="9">
    <source>
        <dbReference type="ARBA" id="ARBA00023319"/>
    </source>
</evidence>
<comment type="caution">
    <text evidence="15">The sequence shown here is derived from an EMBL/GenBank/DDBJ whole genome shotgun (WGS) entry which is preliminary data.</text>
</comment>
<evidence type="ECO:0000256" key="6">
    <source>
        <dbReference type="ARBA" id="ARBA00022989"/>
    </source>
</evidence>
<dbReference type="InterPro" id="IPR013783">
    <property type="entry name" value="Ig-like_fold"/>
</dbReference>
<dbReference type="InterPro" id="IPR051874">
    <property type="entry name" value="Ig-like_domain-LISCH7"/>
</dbReference>
<feature type="chain" id="PRO_5035251029" description="Ig-like domain-containing protein" evidence="13">
    <location>
        <begin position="20"/>
        <end position="534"/>
    </location>
</feature>
<name>A0A8J6ELJ1_ELECQ</name>
<evidence type="ECO:0000256" key="13">
    <source>
        <dbReference type="SAM" id="SignalP"/>
    </source>
</evidence>
<dbReference type="GO" id="GO:0005886">
    <property type="term" value="C:plasma membrane"/>
    <property type="evidence" value="ECO:0007669"/>
    <property type="project" value="TreeGrafter"/>
</dbReference>
<feature type="compositionally biased region" description="Basic and acidic residues" evidence="11">
    <location>
        <begin position="360"/>
        <end position="372"/>
    </location>
</feature>
<keyword evidence="16" id="KW-1185">Reference proteome</keyword>
<evidence type="ECO:0000313" key="15">
    <source>
        <dbReference type="EMBL" id="KAG9471668.1"/>
    </source>
</evidence>
<evidence type="ECO:0000256" key="4">
    <source>
        <dbReference type="ARBA" id="ARBA00022692"/>
    </source>
</evidence>
<feature type="transmembrane region" description="Helical" evidence="12">
    <location>
        <begin position="161"/>
        <end position="183"/>
    </location>
</feature>
<feature type="signal peptide" evidence="13">
    <location>
        <begin position="1"/>
        <end position="19"/>
    </location>
</feature>
<evidence type="ECO:0000313" key="16">
    <source>
        <dbReference type="Proteomes" id="UP000770717"/>
    </source>
</evidence>
<evidence type="ECO:0000256" key="5">
    <source>
        <dbReference type="ARBA" id="ARBA00022949"/>
    </source>
</evidence>
<comment type="subcellular location">
    <subcellularLocation>
        <location evidence="1">Cell junction</location>
        <location evidence="1">Tight junction</location>
    </subcellularLocation>
    <subcellularLocation>
        <location evidence="10">Endomembrane system</location>
        <topology evidence="10">Single-pass type I membrane protein</topology>
    </subcellularLocation>
</comment>